<accession>T1AJD0</accession>
<dbReference type="EMBL" id="AUZZ01003269">
    <property type="protein sequence ID" value="EQD57412.1"/>
    <property type="molecule type" value="Genomic_DNA"/>
</dbReference>
<dbReference type="InterPro" id="IPR047654">
    <property type="entry name" value="IS1634_transpos"/>
</dbReference>
<dbReference type="AlphaFoldDB" id="T1AJD0"/>
<dbReference type="PANTHER" id="PTHR34614:SF2">
    <property type="entry name" value="TRANSPOSASE IS4-LIKE DOMAIN-CONTAINING PROTEIN"/>
    <property type="match status" value="1"/>
</dbReference>
<evidence type="ECO:0000313" key="1">
    <source>
        <dbReference type="EMBL" id="EQD57412.1"/>
    </source>
</evidence>
<comment type="caution">
    <text evidence="1">The sequence shown here is derived from an EMBL/GenBank/DDBJ whole genome shotgun (WGS) entry which is preliminary data.</text>
</comment>
<proteinExistence type="predicted"/>
<dbReference type="PANTHER" id="PTHR34614">
    <property type="match status" value="1"/>
</dbReference>
<reference evidence="1" key="1">
    <citation type="submission" date="2013-08" db="EMBL/GenBank/DDBJ databases">
        <authorList>
            <person name="Mendez C."/>
            <person name="Richter M."/>
            <person name="Ferrer M."/>
            <person name="Sanchez J."/>
        </authorList>
    </citation>
    <scope>NUCLEOTIDE SEQUENCE</scope>
</reference>
<gene>
    <name evidence="1" type="ORF">B2A_04815</name>
</gene>
<name>T1AJD0_9ZZZZ</name>
<sequence>MADGRSGVAWEKVLALLVVNRLIAPGSEFRLHRQWFNRSAMDELLEVDASVASKDRLYRCLDRIMEHRADLFRHLQRRWKDLFSASFDVLLYDLTSTYFEGLCEEIPMAKHGYSRDGRPDCRQVVIALIVTPDGLPMAYEVMPGNTSDKTTLSSFLKNIEDLYGQARRVWIMDRGIPTEQNLVEMRN</sequence>
<dbReference type="NCBIfam" id="NF033559">
    <property type="entry name" value="transpos_IS1634"/>
    <property type="match status" value="1"/>
</dbReference>
<protein>
    <submittedName>
        <fullName evidence="1">Transposase IS4 family protein</fullName>
    </submittedName>
</protein>
<organism evidence="1">
    <name type="scientific">mine drainage metagenome</name>
    <dbReference type="NCBI Taxonomy" id="410659"/>
    <lineage>
        <taxon>unclassified sequences</taxon>
        <taxon>metagenomes</taxon>
        <taxon>ecological metagenomes</taxon>
    </lineage>
</organism>
<feature type="non-terminal residue" evidence="1">
    <location>
        <position position="187"/>
    </location>
</feature>
<reference evidence="1" key="2">
    <citation type="journal article" date="2014" name="ISME J.">
        <title>Microbial stratification in low pH oxic and suboxic macroscopic growths along an acid mine drainage.</title>
        <authorList>
            <person name="Mendez-Garcia C."/>
            <person name="Mesa V."/>
            <person name="Sprenger R.R."/>
            <person name="Richter M."/>
            <person name="Diez M.S."/>
            <person name="Solano J."/>
            <person name="Bargiela R."/>
            <person name="Golyshina O.V."/>
            <person name="Manteca A."/>
            <person name="Ramos J.L."/>
            <person name="Gallego J.R."/>
            <person name="Llorente I."/>
            <person name="Martins Dos Santos V.A."/>
            <person name="Jensen O.N."/>
            <person name="Pelaez A.I."/>
            <person name="Sanchez J."/>
            <person name="Ferrer M."/>
        </authorList>
    </citation>
    <scope>NUCLEOTIDE SEQUENCE</scope>
</reference>